<dbReference type="Proteomes" id="UP001382935">
    <property type="component" value="Chromosome"/>
</dbReference>
<feature type="modified residue" description="4-aspartylphosphate" evidence="4">
    <location>
        <position position="65"/>
    </location>
</feature>
<dbReference type="InterPro" id="IPR011006">
    <property type="entry name" value="CheY-like_superfamily"/>
</dbReference>
<dbReference type="PRINTS" id="PR00038">
    <property type="entry name" value="HTHLUXR"/>
</dbReference>
<dbReference type="PANTHER" id="PTHR44688:SF16">
    <property type="entry name" value="DNA-BINDING TRANSCRIPTIONAL ACTIVATOR DEVR_DOSR"/>
    <property type="match status" value="1"/>
</dbReference>
<dbReference type="SUPFAM" id="SSF52172">
    <property type="entry name" value="CheY-like"/>
    <property type="match status" value="1"/>
</dbReference>
<keyword evidence="2" id="KW-0238">DNA-binding</keyword>
<dbReference type="RefSeq" id="WP_338505463.1">
    <property type="nucleotide sequence ID" value="NZ_CP145607.1"/>
</dbReference>
<protein>
    <submittedName>
        <fullName evidence="8">Response regulator</fullName>
    </submittedName>
</protein>
<evidence type="ECO:0000256" key="3">
    <source>
        <dbReference type="ARBA" id="ARBA00023163"/>
    </source>
</evidence>
<dbReference type="PROSITE" id="PS50043">
    <property type="entry name" value="HTH_LUXR_2"/>
    <property type="match status" value="1"/>
</dbReference>
<evidence type="ECO:0000256" key="4">
    <source>
        <dbReference type="PROSITE-ProRule" id="PRU00169"/>
    </source>
</evidence>
<feature type="domain" description="HTH luxR-type" evidence="6">
    <location>
        <begin position="146"/>
        <end position="211"/>
    </location>
</feature>
<dbReference type="SMART" id="SM00448">
    <property type="entry name" value="REC"/>
    <property type="match status" value="1"/>
</dbReference>
<keyword evidence="4" id="KW-0597">Phosphoprotein</keyword>
<proteinExistence type="predicted"/>
<evidence type="ECO:0000259" key="6">
    <source>
        <dbReference type="PROSITE" id="PS50043"/>
    </source>
</evidence>
<evidence type="ECO:0000313" key="8">
    <source>
        <dbReference type="EMBL" id="WWM71783.1"/>
    </source>
</evidence>
<keyword evidence="1" id="KW-0805">Transcription regulation</keyword>
<dbReference type="SMART" id="SM00421">
    <property type="entry name" value="HTH_LUXR"/>
    <property type="match status" value="1"/>
</dbReference>
<gene>
    <name evidence="8" type="ORF">V6R86_09245</name>
</gene>
<keyword evidence="5" id="KW-0175">Coiled coil</keyword>
<dbReference type="Pfam" id="PF00196">
    <property type="entry name" value="GerE"/>
    <property type="match status" value="1"/>
</dbReference>
<keyword evidence="3" id="KW-0804">Transcription</keyword>
<dbReference type="CDD" id="cd06170">
    <property type="entry name" value="LuxR_C_like"/>
    <property type="match status" value="1"/>
</dbReference>
<evidence type="ECO:0000313" key="9">
    <source>
        <dbReference type="Proteomes" id="UP001382935"/>
    </source>
</evidence>
<accession>A0ABZ2G565</accession>
<dbReference type="InterPro" id="IPR000792">
    <property type="entry name" value="Tscrpt_reg_LuxR_C"/>
</dbReference>
<feature type="domain" description="Response regulatory" evidence="7">
    <location>
        <begin position="16"/>
        <end position="130"/>
    </location>
</feature>
<keyword evidence="9" id="KW-1185">Reference proteome</keyword>
<feature type="coiled-coil region" evidence="5">
    <location>
        <begin position="123"/>
        <end position="150"/>
    </location>
</feature>
<name>A0ABZ2G565_9SPHN</name>
<dbReference type="InterPro" id="IPR036388">
    <property type="entry name" value="WH-like_DNA-bd_sf"/>
</dbReference>
<reference evidence="8 9" key="1">
    <citation type="submission" date="2024-02" db="EMBL/GenBank/DDBJ databases">
        <title>Full genome sequence of Sphingomonas kaistensis.</title>
        <authorList>
            <person name="Poletto B.L."/>
            <person name="Silva G."/>
            <person name="Galante D."/>
            <person name="Campos K.R."/>
            <person name="Santos M.B.N."/>
            <person name="Sacchi C.T."/>
        </authorList>
    </citation>
    <scope>NUCLEOTIDE SEQUENCE [LARGE SCALE GENOMIC DNA]</scope>
    <source>
        <strain evidence="8 9">MA4R</strain>
    </source>
</reference>
<dbReference type="EMBL" id="CP145607">
    <property type="protein sequence ID" value="WWM71783.1"/>
    <property type="molecule type" value="Genomic_DNA"/>
</dbReference>
<dbReference type="InterPro" id="IPR001789">
    <property type="entry name" value="Sig_transdc_resp-reg_receiver"/>
</dbReference>
<evidence type="ECO:0000259" key="7">
    <source>
        <dbReference type="PROSITE" id="PS50110"/>
    </source>
</evidence>
<evidence type="ECO:0000256" key="2">
    <source>
        <dbReference type="ARBA" id="ARBA00023125"/>
    </source>
</evidence>
<evidence type="ECO:0000256" key="5">
    <source>
        <dbReference type="SAM" id="Coils"/>
    </source>
</evidence>
<dbReference type="PANTHER" id="PTHR44688">
    <property type="entry name" value="DNA-BINDING TRANSCRIPTIONAL ACTIVATOR DEVR_DOSR"/>
    <property type="match status" value="1"/>
</dbReference>
<dbReference type="SUPFAM" id="SSF46894">
    <property type="entry name" value="C-terminal effector domain of the bipartite response regulators"/>
    <property type="match status" value="1"/>
</dbReference>
<dbReference type="Gene3D" id="3.40.50.2300">
    <property type="match status" value="1"/>
</dbReference>
<organism evidence="8 9">
    <name type="scientific">Sphingomonas kaistensis</name>
    <dbReference type="NCBI Taxonomy" id="298708"/>
    <lineage>
        <taxon>Bacteria</taxon>
        <taxon>Pseudomonadati</taxon>
        <taxon>Pseudomonadota</taxon>
        <taxon>Alphaproteobacteria</taxon>
        <taxon>Sphingomonadales</taxon>
        <taxon>Sphingomonadaceae</taxon>
        <taxon>Sphingomonas</taxon>
    </lineage>
</organism>
<dbReference type="InterPro" id="IPR016032">
    <property type="entry name" value="Sig_transdc_resp-reg_C-effctor"/>
</dbReference>
<dbReference type="Pfam" id="PF00072">
    <property type="entry name" value="Response_reg"/>
    <property type="match status" value="1"/>
</dbReference>
<dbReference type="PROSITE" id="PS50110">
    <property type="entry name" value="RESPONSE_REGULATORY"/>
    <property type="match status" value="1"/>
</dbReference>
<sequence length="230" mass="24705">MGDAKSVDPKVPGPKIAYVVDDDPTFRRSLLLLLEAAGWAVQDFSCGEDFLAEVDQLRPGVLLLDLRMPGMSGLDLLEKGGARLLNFAIIILTGHGDVDAAVRALKGGAVDFLEKPFDGLQLLAMLDSNLAQLLNSLEFARREREAVARVGQLSNRERDVLSGLLAGAPHKVIARHLGISDRTVEMYRNNMVRKLGAKSTNEALHLGMLAKVQPAEVSGGSVQVTTGKSP</sequence>
<evidence type="ECO:0000256" key="1">
    <source>
        <dbReference type="ARBA" id="ARBA00023015"/>
    </source>
</evidence>
<dbReference type="Gene3D" id="1.10.10.10">
    <property type="entry name" value="Winged helix-like DNA-binding domain superfamily/Winged helix DNA-binding domain"/>
    <property type="match status" value="1"/>
</dbReference>